<keyword evidence="10" id="KW-1185">Reference proteome</keyword>
<dbReference type="Proteomes" id="UP000004793">
    <property type="component" value="Chromosome"/>
</dbReference>
<evidence type="ECO:0000256" key="3">
    <source>
        <dbReference type="ARBA" id="ARBA00022475"/>
    </source>
</evidence>
<evidence type="ECO:0000256" key="5">
    <source>
        <dbReference type="ARBA" id="ARBA00022989"/>
    </source>
</evidence>
<dbReference type="InterPro" id="IPR020846">
    <property type="entry name" value="MFS_dom"/>
</dbReference>
<keyword evidence="3" id="KW-1003">Cell membrane</keyword>
<evidence type="ECO:0000256" key="4">
    <source>
        <dbReference type="ARBA" id="ARBA00022692"/>
    </source>
</evidence>
<evidence type="ECO:0000256" key="6">
    <source>
        <dbReference type="ARBA" id="ARBA00023136"/>
    </source>
</evidence>
<dbReference type="KEGG" id="cex:CSE_01270"/>
<organism evidence="9 10">
    <name type="scientific">Caldisericum exile (strain DSM 21853 / NBRC 104410 / AZM16c01)</name>
    <dbReference type="NCBI Taxonomy" id="511051"/>
    <lineage>
        <taxon>Bacteria</taxon>
        <taxon>Pseudomonadati</taxon>
        <taxon>Caldisericota/Cryosericota group</taxon>
        <taxon>Caldisericota</taxon>
        <taxon>Caldisericia</taxon>
        <taxon>Caldisericales</taxon>
        <taxon>Caldisericaceae</taxon>
        <taxon>Caldisericum</taxon>
    </lineage>
</organism>
<dbReference type="PANTHER" id="PTHR43266:SF7">
    <property type="entry name" value="TRANSPORTER, PUTATIVE-RELATED"/>
    <property type="match status" value="1"/>
</dbReference>
<dbReference type="Pfam" id="PF07690">
    <property type="entry name" value="MFS_1"/>
    <property type="match status" value="1"/>
</dbReference>
<dbReference type="PANTHER" id="PTHR43266">
    <property type="entry name" value="MACROLIDE-EFFLUX PROTEIN"/>
    <property type="match status" value="1"/>
</dbReference>
<evidence type="ECO:0000313" key="10">
    <source>
        <dbReference type="Proteomes" id="UP000004793"/>
    </source>
</evidence>
<reference evidence="9 10" key="1">
    <citation type="submission" date="2011-01" db="EMBL/GenBank/DDBJ databases">
        <title>Whole genome sequence of Caldisericum exile AZM16c01.</title>
        <authorList>
            <person name="Narita-Yamada S."/>
            <person name="Kawakoshi A."/>
            <person name="Nakamura S."/>
            <person name="Sasagawa M."/>
            <person name="Fukada J."/>
            <person name="Sekine M."/>
            <person name="Kato Y."/>
            <person name="Fukai R."/>
            <person name="Sasaki K."/>
            <person name="Hanamaki A."/>
            <person name="Narita H."/>
            <person name="Konno Y."/>
            <person name="Mori K."/>
            <person name="Yamazaki S."/>
            <person name="Suzuki K."/>
            <person name="Fujita N."/>
        </authorList>
    </citation>
    <scope>NUCLEOTIDE SEQUENCE [LARGE SCALE GENOMIC DNA]</scope>
    <source>
        <strain evidence="10">DSM 21853 / NBRC 104410 / AZM16c01</strain>
    </source>
</reference>
<dbReference type="GO" id="GO:0005886">
    <property type="term" value="C:plasma membrane"/>
    <property type="evidence" value="ECO:0007669"/>
    <property type="project" value="UniProtKB-SubCell"/>
</dbReference>
<dbReference type="Gene3D" id="1.20.1250.20">
    <property type="entry name" value="MFS general substrate transporter like domains"/>
    <property type="match status" value="2"/>
</dbReference>
<dbReference type="CDD" id="cd06173">
    <property type="entry name" value="MFS_MefA_like"/>
    <property type="match status" value="1"/>
</dbReference>
<evidence type="ECO:0000256" key="2">
    <source>
        <dbReference type="ARBA" id="ARBA00022448"/>
    </source>
</evidence>
<sequence>MVSFMNYVIFRNRDFLLYVIGQVLSELGNGLYLIAITWLLSEVTGSKGIAVGGALSIYAIGDIISGFFSGPIADNLDKKRLLMIVDSLRASIILFLYVLYVRRSLNTLSISVILLFLSLVTPFFSAGEFTLFPLIVEREDLLQANGFITGIRKFIGVISPAVGAVIISAFGYSACFLLDVFSFLFSVTTIILIKYRSNEKSQLQNIMKIQRIYQTIGDGFKFIKNSPLLFRFSFFTLLINLVTAPFELFLLLFLSRDNFGVNAYGLILSSISFGVLFFGFLTGIIPKRYSSLQLLLYGLILMGISTIFLGIFKALPLIIIVSFFIGFGNALTNIPLSTFLQQTIPNDKLGIVSSFIYTMASLGAPVSLSLGGFLSDKIAPQILIIATGFLVLFLVIFGFIFLKTENS</sequence>
<dbReference type="InterPro" id="IPR011701">
    <property type="entry name" value="MFS"/>
</dbReference>
<keyword evidence="4 7" id="KW-0812">Transmembrane</keyword>
<feature type="domain" description="Major facilitator superfamily (MFS) profile" evidence="8">
    <location>
        <begin position="174"/>
        <end position="407"/>
    </location>
</feature>
<keyword evidence="5 7" id="KW-1133">Transmembrane helix</keyword>
<feature type="transmembrane region" description="Helical" evidence="7">
    <location>
        <begin position="349"/>
        <end position="370"/>
    </location>
</feature>
<feature type="transmembrane region" description="Helical" evidence="7">
    <location>
        <begin position="261"/>
        <end position="282"/>
    </location>
</feature>
<evidence type="ECO:0000259" key="8">
    <source>
        <dbReference type="PROSITE" id="PS50850"/>
    </source>
</evidence>
<dbReference type="EMBL" id="AP012051">
    <property type="protein sequence ID" value="BAL80253.1"/>
    <property type="molecule type" value="Genomic_DNA"/>
</dbReference>
<feature type="transmembrane region" description="Helical" evidence="7">
    <location>
        <begin position="318"/>
        <end position="337"/>
    </location>
</feature>
<feature type="transmembrane region" description="Helical" evidence="7">
    <location>
        <begin position="112"/>
        <end position="134"/>
    </location>
</feature>
<keyword evidence="6 7" id="KW-0472">Membrane</keyword>
<dbReference type="PROSITE" id="PS50850">
    <property type="entry name" value="MFS"/>
    <property type="match status" value="1"/>
</dbReference>
<protein>
    <submittedName>
        <fullName evidence="9">Major facilitator superfamily protein</fullName>
    </submittedName>
</protein>
<dbReference type="OrthoDB" id="9775268at2"/>
<feature type="transmembrane region" description="Helical" evidence="7">
    <location>
        <begin position="48"/>
        <end position="69"/>
    </location>
</feature>
<evidence type="ECO:0000256" key="1">
    <source>
        <dbReference type="ARBA" id="ARBA00004651"/>
    </source>
</evidence>
<comment type="subcellular location">
    <subcellularLocation>
        <location evidence="1">Cell membrane</location>
        <topology evidence="1">Multi-pass membrane protein</topology>
    </subcellularLocation>
</comment>
<feature type="transmembrane region" description="Helical" evidence="7">
    <location>
        <begin position="180"/>
        <end position="197"/>
    </location>
</feature>
<feature type="transmembrane region" description="Helical" evidence="7">
    <location>
        <begin position="154"/>
        <end position="174"/>
    </location>
</feature>
<evidence type="ECO:0000313" key="9">
    <source>
        <dbReference type="EMBL" id="BAL80253.1"/>
    </source>
</evidence>
<feature type="transmembrane region" description="Helical" evidence="7">
    <location>
        <begin position="228"/>
        <end position="255"/>
    </location>
</feature>
<name>A0A7U6JEA8_CALEA</name>
<feature type="transmembrane region" description="Helical" evidence="7">
    <location>
        <begin position="81"/>
        <end position="100"/>
    </location>
</feature>
<dbReference type="AlphaFoldDB" id="A0A7U6JEA8"/>
<feature type="transmembrane region" description="Helical" evidence="7">
    <location>
        <begin position="15"/>
        <end position="36"/>
    </location>
</feature>
<proteinExistence type="predicted"/>
<dbReference type="InterPro" id="IPR036259">
    <property type="entry name" value="MFS_trans_sf"/>
</dbReference>
<dbReference type="GO" id="GO:0022857">
    <property type="term" value="F:transmembrane transporter activity"/>
    <property type="evidence" value="ECO:0007669"/>
    <property type="project" value="InterPro"/>
</dbReference>
<accession>A0A7U6JEA8</accession>
<feature type="transmembrane region" description="Helical" evidence="7">
    <location>
        <begin position="382"/>
        <end position="402"/>
    </location>
</feature>
<gene>
    <name evidence="9" type="ordered locus">CSE_01270</name>
</gene>
<feature type="transmembrane region" description="Helical" evidence="7">
    <location>
        <begin position="294"/>
        <end position="312"/>
    </location>
</feature>
<dbReference type="SUPFAM" id="SSF103473">
    <property type="entry name" value="MFS general substrate transporter"/>
    <property type="match status" value="1"/>
</dbReference>
<keyword evidence="2" id="KW-0813">Transport</keyword>
<evidence type="ECO:0000256" key="7">
    <source>
        <dbReference type="SAM" id="Phobius"/>
    </source>
</evidence>